<evidence type="ECO:0000256" key="4">
    <source>
        <dbReference type="ARBA" id="ARBA00023242"/>
    </source>
</evidence>
<dbReference type="PANTHER" id="PTHR46117">
    <property type="entry name" value="FI24210P1"/>
    <property type="match status" value="1"/>
</dbReference>
<dbReference type="InterPro" id="IPR051732">
    <property type="entry name" value="USF"/>
</dbReference>
<evidence type="ECO:0000313" key="8">
    <source>
        <dbReference type="Proteomes" id="UP001221413"/>
    </source>
</evidence>
<comment type="caution">
    <text evidence="7">The sequence shown here is derived from an EMBL/GenBank/DDBJ whole genome shotgun (WGS) entry which is preliminary data.</text>
</comment>
<dbReference type="Gene3D" id="4.10.280.10">
    <property type="entry name" value="Helix-loop-helix DNA-binding domain"/>
    <property type="match status" value="1"/>
</dbReference>
<keyword evidence="4" id="KW-0539">Nucleus</keyword>
<dbReference type="Proteomes" id="UP001221413">
    <property type="component" value="Unassembled WGS sequence"/>
</dbReference>
<evidence type="ECO:0000256" key="3">
    <source>
        <dbReference type="ARBA" id="ARBA00023163"/>
    </source>
</evidence>
<keyword evidence="2" id="KW-0805">Transcription regulation</keyword>
<dbReference type="AlphaFoldDB" id="A0AAD6NI24"/>
<feature type="domain" description="BHLH" evidence="6">
    <location>
        <begin position="295"/>
        <end position="401"/>
    </location>
</feature>
<proteinExistence type="predicted"/>
<evidence type="ECO:0000313" key="7">
    <source>
        <dbReference type="EMBL" id="KAJ6259089.1"/>
    </source>
</evidence>
<reference evidence="7" key="1">
    <citation type="submission" date="2023-01" db="EMBL/GenBank/DDBJ databases">
        <title>The chitinases involved in constricting ring structure development in the nematode-trapping fungus Drechslerella dactyloides.</title>
        <authorList>
            <person name="Wang R."/>
            <person name="Zhang L."/>
            <person name="Tang P."/>
            <person name="Li S."/>
            <person name="Liang L."/>
        </authorList>
    </citation>
    <scope>NUCLEOTIDE SEQUENCE</scope>
    <source>
        <strain evidence="7">YMF1.00031</strain>
    </source>
</reference>
<dbReference type="PROSITE" id="PS50888">
    <property type="entry name" value="BHLH"/>
    <property type="match status" value="1"/>
</dbReference>
<feature type="compositionally biased region" description="Polar residues" evidence="5">
    <location>
        <begin position="232"/>
        <end position="246"/>
    </location>
</feature>
<dbReference type="CDD" id="cd11387">
    <property type="entry name" value="bHLHzip_USF_MITF"/>
    <property type="match status" value="1"/>
</dbReference>
<dbReference type="InterPro" id="IPR011598">
    <property type="entry name" value="bHLH_dom"/>
</dbReference>
<organism evidence="7 8">
    <name type="scientific">Drechslerella dactyloides</name>
    <name type="common">Nematode-trapping fungus</name>
    <name type="synonym">Arthrobotrys dactyloides</name>
    <dbReference type="NCBI Taxonomy" id="74499"/>
    <lineage>
        <taxon>Eukaryota</taxon>
        <taxon>Fungi</taxon>
        <taxon>Dikarya</taxon>
        <taxon>Ascomycota</taxon>
        <taxon>Pezizomycotina</taxon>
        <taxon>Orbiliomycetes</taxon>
        <taxon>Orbiliales</taxon>
        <taxon>Orbiliaceae</taxon>
        <taxon>Drechslerella</taxon>
    </lineage>
</organism>
<dbReference type="GO" id="GO:0000978">
    <property type="term" value="F:RNA polymerase II cis-regulatory region sequence-specific DNA binding"/>
    <property type="evidence" value="ECO:0007669"/>
    <property type="project" value="TreeGrafter"/>
</dbReference>
<evidence type="ECO:0000256" key="2">
    <source>
        <dbReference type="ARBA" id="ARBA00023015"/>
    </source>
</evidence>
<protein>
    <recommendedName>
        <fullName evidence="6">BHLH domain-containing protein</fullName>
    </recommendedName>
</protein>
<evidence type="ECO:0000256" key="1">
    <source>
        <dbReference type="ARBA" id="ARBA00004123"/>
    </source>
</evidence>
<gene>
    <name evidence="7" type="ORF">Dda_5986</name>
</gene>
<comment type="subcellular location">
    <subcellularLocation>
        <location evidence="1">Nucleus</location>
    </subcellularLocation>
</comment>
<keyword evidence="3" id="KW-0804">Transcription</keyword>
<feature type="region of interest" description="Disordered" evidence="5">
    <location>
        <begin position="177"/>
        <end position="199"/>
    </location>
</feature>
<feature type="compositionally biased region" description="Low complexity" evidence="5">
    <location>
        <begin position="249"/>
        <end position="260"/>
    </location>
</feature>
<dbReference type="GO" id="GO:0005634">
    <property type="term" value="C:nucleus"/>
    <property type="evidence" value="ECO:0007669"/>
    <property type="project" value="UniProtKB-SubCell"/>
</dbReference>
<dbReference type="InterPro" id="IPR036638">
    <property type="entry name" value="HLH_DNA-bd_sf"/>
</dbReference>
<feature type="region of interest" description="Disordered" evidence="5">
    <location>
        <begin position="217"/>
        <end position="307"/>
    </location>
</feature>
<keyword evidence="8" id="KW-1185">Reference proteome</keyword>
<dbReference type="PANTHER" id="PTHR46117:SF3">
    <property type="entry name" value="FI24210P1"/>
    <property type="match status" value="1"/>
</dbReference>
<dbReference type="SUPFAM" id="SSF47459">
    <property type="entry name" value="HLH, helix-loop-helix DNA-binding domain"/>
    <property type="match status" value="1"/>
</dbReference>
<sequence length="519" mass="56981">MENNQHFIKDEHGEQQNGRFVQGDFPNFNGPSGFGIDPSDLSLNQQGYMFPNNSNNSNNLQQFSGSAITDDELLDSLGTSYGFQGGHMNSAYNANDMDNLPPSMQGQGMQLQQNVNQVYSHTPEDAPIQSPYVRNFPHFRHQLQTQQMDSPSSYNPSPIIMSSSADVHPSSFSDMMNKNKRKTRPEANGAGAAPQLFRHGPSSHLQCGITESGMQAQPIQNPHLGQHRHQKSLSGTWDGNSGSLSYIESPMSSPGPGSAGHRQISDILGGKHASLPAKVDGMSPSQQSQEAKRRRRRESHNLVERRRRDNINERIQELSFLVPQHRLEDEKVRKHLQNNTPLSPGLHGASPPRATSMLAGGLGRRASGVGPAALSIPLEEKDRVPNKGDILNGAVGWTKDLMWALYQKTKQEKEMQQKLEALGQPFAINKTEEMKRMEAELVAAFDNVASNEPFRYSRGHGSGLRVPGFTDLAGAPVNGQGEHGSLPVSSQQFWHNTGSADMGGTLAFKEEDEFGMDVS</sequence>
<dbReference type="EMBL" id="JAQGDS010000007">
    <property type="protein sequence ID" value="KAJ6259089.1"/>
    <property type="molecule type" value="Genomic_DNA"/>
</dbReference>
<evidence type="ECO:0000256" key="5">
    <source>
        <dbReference type="SAM" id="MobiDB-lite"/>
    </source>
</evidence>
<evidence type="ECO:0000259" key="6">
    <source>
        <dbReference type="PROSITE" id="PS50888"/>
    </source>
</evidence>
<accession>A0AAD6NI24</accession>
<dbReference type="SMART" id="SM00353">
    <property type="entry name" value="HLH"/>
    <property type="match status" value="1"/>
</dbReference>
<name>A0AAD6NI24_DREDA</name>
<dbReference type="GO" id="GO:0000981">
    <property type="term" value="F:DNA-binding transcription factor activity, RNA polymerase II-specific"/>
    <property type="evidence" value="ECO:0007669"/>
    <property type="project" value="TreeGrafter"/>
</dbReference>
<dbReference type="Pfam" id="PF00010">
    <property type="entry name" value="HLH"/>
    <property type="match status" value="1"/>
</dbReference>
<dbReference type="GO" id="GO:0046983">
    <property type="term" value="F:protein dimerization activity"/>
    <property type="evidence" value="ECO:0007669"/>
    <property type="project" value="InterPro"/>
</dbReference>